<dbReference type="UniPathway" id="UPA00056">
    <property type="reaction ID" value="UER00093"/>
</dbReference>
<dbReference type="KEGG" id="nth:Nther_0166"/>
<dbReference type="PANTHER" id="PTHR32125:SF4">
    <property type="entry name" value="2-C-METHYL-D-ERYTHRITOL 4-PHOSPHATE CYTIDYLYLTRANSFERASE, CHLOROPLASTIC"/>
    <property type="match status" value="1"/>
</dbReference>
<dbReference type="NCBIfam" id="TIGR00453">
    <property type="entry name" value="ispD"/>
    <property type="match status" value="1"/>
</dbReference>
<dbReference type="EMBL" id="CP001034">
    <property type="protein sequence ID" value="ACB83765.1"/>
    <property type="molecule type" value="Genomic_DNA"/>
</dbReference>
<dbReference type="GO" id="GO:0050518">
    <property type="term" value="F:2-C-methyl-D-erythritol 4-phosphate cytidylyltransferase activity"/>
    <property type="evidence" value="ECO:0007669"/>
    <property type="project" value="UniProtKB-UniRule"/>
</dbReference>
<organism evidence="8 9">
    <name type="scientific">Natranaerobius thermophilus (strain ATCC BAA-1301 / DSM 18059 / JW/NM-WN-LF)</name>
    <dbReference type="NCBI Taxonomy" id="457570"/>
    <lineage>
        <taxon>Bacteria</taxon>
        <taxon>Bacillati</taxon>
        <taxon>Bacillota</taxon>
        <taxon>Clostridia</taxon>
        <taxon>Natranaerobiales</taxon>
        <taxon>Natranaerobiaceae</taxon>
        <taxon>Natranaerobius</taxon>
    </lineage>
</organism>
<dbReference type="InterPro" id="IPR034683">
    <property type="entry name" value="IspD/TarI"/>
</dbReference>
<proteinExistence type="inferred from homology"/>
<dbReference type="HAMAP" id="MF_00108">
    <property type="entry name" value="IspD"/>
    <property type="match status" value="1"/>
</dbReference>
<evidence type="ECO:0000256" key="6">
    <source>
        <dbReference type="ARBA" id="ARBA00023229"/>
    </source>
</evidence>
<evidence type="ECO:0000256" key="2">
    <source>
        <dbReference type="ARBA" id="ARBA00004787"/>
    </source>
</evidence>
<dbReference type="GO" id="GO:0019288">
    <property type="term" value="P:isopentenyl diphosphate biosynthetic process, methylerythritol 4-phosphate pathway"/>
    <property type="evidence" value="ECO:0007669"/>
    <property type="project" value="UniProtKB-UniRule"/>
</dbReference>
<accession>B2A4B1</accession>
<name>B2A4B1_NATTJ</name>
<dbReference type="Proteomes" id="UP000001683">
    <property type="component" value="Chromosome"/>
</dbReference>
<dbReference type="AlphaFoldDB" id="B2A4B1"/>
<evidence type="ECO:0000313" key="8">
    <source>
        <dbReference type="EMBL" id="ACB83765.1"/>
    </source>
</evidence>
<comment type="catalytic activity">
    <reaction evidence="1 7">
        <text>2-C-methyl-D-erythritol 4-phosphate + CTP + H(+) = 4-CDP-2-C-methyl-D-erythritol + diphosphate</text>
        <dbReference type="Rhea" id="RHEA:13429"/>
        <dbReference type="ChEBI" id="CHEBI:15378"/>
        <dbReference type="ChEBI" id="CHEBI:33019"/>
        <dbReference type="ChEBI" id="CHEBI:37563"/>
        <dbReference type="ChEBI" id="CHEBI:57823"/>
        <dbReference type="ChEBI" id="CHEBI:58262"/>
        <dbReference type="EC" id="2.7.7.60"/>
    </reaction>
</comment>
<dbReference type="InterPro" id="IPR018294">
    <property type="entry name" value="ISPD_synthase_CS"/>
</dbReference>
<dbReference type="FunCoup" id="B2A4B1">
    <property type="interactions" value="290"/>
</dbReference>
<dbReference type="Gene3D" id="3.90.550.10">
    <property type="entry name" value="Spore Coat Polysaccharide Biosynthesis Protein SpsA, Chain A"/>
    <property type="match status" value="1"/>
</dbReference>
<evidence type="ECO:0000256" key="7">
    <source>
        <dbReference type="HAMAP-Rule" id="MF_00108"/>
    </source>
</evidence>
<dbReference type="EC" id="2.7.7.60" evidence="7"/>
<dbReference type="STRING" id="457570.Nther_0166"/>
<dbReference type="PROSITE" id="PS01295">
    <property type="entry name" value="ISPD"/>
    <property type="match status" value="1"/>
</dbReference>
<evidence type="ECO:0000313" key="9">
    <source>
        <dbReference type="Proteomes" id="UP000001683"/>
    </source>
</evidence>
<protein>
    <recommendedName>
        <fullName evidence="7">2-C-methyl-D-erythritol 4-phosphate cytidylyltransferase</fullName>
        <ecNumber evidence="7">2.7.7.60</ecNumber>
    </recommendedName>
    <alternativeName>
        <fullName evidence="7">4-diphosphocytidyl-2C-methyl-D-erythritol synthase</fullName>
    </alternativeName>
    <alternativeName>
        <fullName evidence="7">MEP cytidylyltransferase</fullName>
        <shortName evidence="7">MCT</shortName>
    </alternativeName>
</protein>
<dbReference type="InterPro" id="IPR050088">
    <property type="entry name" value="IspD/TarI_cytidylyltransf_bact"/>
</dbReference>
<gene>
    <name evidence="7" type="primary">ispD</name>
    <name evidence="8" type="ordered locus">Nther_0166</name>
</gene>
<dbReference type="InterPro" id="IPR001228">
    <property type="entry name" value="IspD"/>
</dbReference>
<evidence type="ECO:0000256" key="3">
    <source>
        <dbReference type="ARBA" id="ARBA00009789"/>
    </source>
</evidence>
<dbReference type="RefSeq" id="WP_012446656.1">
    <property type="nucleotide sequence ID" value="NC_010718.1"/>
</dbReference>
<dbReference type="CDD" id="cd02516">
    <property type="entry name" value="CDP-ME_synthetase"/>
    <property type="match status" value="1"/>
</dbReference>
<dbReference type="InterPro" id="IPR029044">
    <property type="entry name" value="Nucleotide-diphossugar_trans"/>
</dbReference>
<dbReference type="HOGENOM" id="CLU_061281_2_2_9"/>
<keyword evidence="5 7" id="KW-0548">Nucleotidyltransferase</keyword>
<dbReference type="FunFam" id="3.90.550.10:FF:000003">
    <property type="entry name" value="2-C-methyl-D-erythritol 4-phosphate cytidylyltransferase"/>
    <property type="match status" value="1"/>
</dbReference>
<keyword evidence="6 7" id="KW-0414">Isoprene biosynthesis</keyword>
<dbReference type="InParanoid" id="B2A4B1"/>
<keyword evidence="9" id="KW-1185">Reference proteome</keyword>
<keyword evidence="4 7" id="KW-0808">Transferase</keyword>
<reference evidence="8 9" key="2">
    <citation type="journal article" date="2011" name="J. Bacteriol.">
        <title>Complete genome sequence of the anaerobic, halophilic alkalithermophile Natranaerobius thermophilus JW/NM-WN-LF.</title>
        <authorList>
            <person name="Zhao B."/>
            <person name="Mesbah N.M."/>
            <person name="Dalin E."/>
            <person name="Goodwin L."/>
            <person name="Nolan M."/>
            <person name="Pitluck S."/>
            <person name="Chertkov O."/>
            <person name="Brettin T.S."/>
            <person name="Han J."/>
            <person name="Larimer F.W."/>
            <person name="Land M.L."/>
            <person name="Hauser L."/>
            <person name="Kyrpides N."/>
            <person name="Wiegel J."/>
        </authorList>
    </citation>
    <scope>NUCLEOTIDE SEQUENCE [LARGE SCALE GENOMIC DNA]</scope>
    <source>
        <strain evidence="9">ATCC BAA-1301 / DSM 18059 / JW/NM-WN-LF</strain>
    </source>
</reference>
<evidence type="ECO:0000256" key="1">
    <source>
        <dbReference type="ARBA" id="ARBA00001282"/>
    </source>
</evidence>
<feature type="site" description="Positions MEP for the nucleophilic attack" evidence="7">
    <location>
        <position position="231"/>
    </location>
</feature>
<evidence type="ECO:0000256" key="4">
    <source>
        <dbReference type="ARBA" id="ARBA00022679"/>
    </source>
</evidence>
<comment type="function">
    <text evidence="7">Catalyzes the formation of 4-diphosphocytidyl-2-C-methyl-D-erythritol from CTP and 2-C-methyl-D-erythritol 4-phosphate (MEP).</text>
</comment>
<dbReference type="SUPFAM" id="SSF53448">
    <property type="entry name" value="Nucleotide-diphospho-sugar transferases"/>
    <property type="match status" value="1"/>
</dbReference>
<reference evidence="8 9" key="1">
    <citation type="submission" date="2008-04" db="EMBL/GenBank/DDBJ databases">
        <title>Complete sequence of chromosome of Natranaerobius thermophilus JW/NM-WN-LF.</title>
        <authorList>
            <consortium name="US DOE Joint Genome Institute"/>
            <person name="Copeland A."/>
            <person name="Lucas S."/>
            <person name="Lapidus A."/>
            <person name="Glavina del Rio T."/>
            <person name="Dalin E."/>
            <person name="Tice H."/>
            <person name="Bruce D."/>
            <person name="Goodwin L."/>
            <person name="Pitluck S."/>
            <person name="Chertkov O."/>
            <person name="Brettin T."/>
            <person name="Detter J.C."/>
            <person name="Han C."/>
            <person name="Kuske C.R."/>
            <person name="Schmutz J."/>
            <person name="Larimer F."/>
            <person name="Land M."/>
            <person name="Hauser L."/>
            <person name="Kyrpides N."/>
            <person name="Lykidis A."/>
            <person name="Mesbah N.M."/>
            <person name="Wiegel J."/>
        </authorList>
    </citation>
    <scope>NUCLEOTIDE SEQUENCE [LARGE SCALE GENOMIC DNA]</scope>
    <source>
        <strain evidence="9">ATCC BAA-1301 / DSM 18059 / JW/NM-WN-LF</strain>
    </source>
</reference>
<sequence>MCNSNLNVSVILPAGGQGSRMGQSINKQYLNLRGQPILARTWRVFTRLPCVKEIFLVVASGEERFCWENVVYPYKDLENTVNIQVLSGGKERQDSVYEGLKRVSEESDYTIIHDGARPLITQQNIENSLIQAKESGASIVAVPVKNTIKSLQYPLKVKSLSNGDEVPKVKETLPRNTLIEVQTPQTFKSTLIKDAYQWALRQNITATDDSSLVEKMGHQVSVVQGSFENIKVTTPEDLFMAEEILKKREEQI</sequence>
<feature type="site" description="Transition state stabilizer" evidence="7">
    <location>
        <position position="20"/>
    </location>
</feature>
<dbReference type="eggNOG" id="COG1211">
    <property type="taxonomic scope" value="Bacteria"/>
</dbReference>
<feature type="site" description="Transition state stabilizer" evidence="7">
    <location>
        <position position="27"/>
    </location>
</feature>
<evidence type="ECO:0000256" key="5">
    <source>
        <dbReference type="ARBA" id="ARBA00022695"/>
    </source>
</evidence>
<dbReference type="Pfam" id="PF01128">
    <property type="entry name" value="IspD"/>
    <property type="match status" value="1"/>
</dbReference>
<comment type="pathway">
    <text evidence="2 7">Isoprenoid biosynthesis; isopentenyl diphosphate biosynthesis via DXP pathway; isopentenyl diphosphate from 1-deoxy-D-xylulose 5-phosphate: step 2/6.</text>
</comment>
<dbReference type="PANTHER" id="PTHR32125">
    <property type="entry name" value="2-C-METHYL-D-ERYTHRITOL 4-PHOSPHATE CYTIDYLYLTRANSFERASE, CHLOROPLASTIC"/>
    <property type="match status" value="1"/>
</dbReference>
<comment type="similarity">
    <text evidence="3 7">Belongs to the IspD/TarI cytidylyltransferase family. IspD subfamily.</text>
</comment>
<feature type="site" description="Positions MEP for the nucleophilic attack" evidence="7">
    <location>
        <position position="175"/>
    </location>
</feature>